<protein>
    <submittedName>
        <fullName evidence="1">Uncharacterized protein</fullName>
    </submittedName>
</protein>
<dbReference type="EMBL" id="JAQOWY010000364">
    <property type="protein sequence ID" value="KAK1843318.1"/>
    <property type="molecule type" value="Genomic_DNA"/>
</dbReference>
<keyword evidence="2" id="KW-1185">Reference proteome</keyword>
<evidence type="ECO:0000313" key="1">
    <source>
        <dbReference type="EMBL" id="KAK1843318.1"/>
    </source>
</evidence>
<dbReference type="AlphaFoldDB" id="A0AAD9ECN1"/>
<sequence>MPPPIAPNQMGDMELGHEHCATQPPRQTINTAELLPAAAACCALRCPGPKTVLMSDSKWVPCSTVPGNGKRDDVDRMRPTNTRPEVRDAVMMDARASNSEDLTRKPQWTSRMQLLILNLTTILPASKTCGGPLSLFVAVRDHP</sequence>
<evidence type="ECO:0000313" key="2">
    <source>
        <dbReference type="Proteomes" id="UP001243330"/>
    </source>
</evidence>
<comment type="caution">
    <text evidence="1">The sequence shown here is derived from an EMBL/GenBank/DDBJ whole genome shotgun (WGS) entry which is preliminary data.</text>
</comment>
<gene>
    <name evidence="1" type="ORF">CCHR01_14044</name>
</gene>
<organism evidence="1 2">
    <name type="scientific">Colletotrichum chrysophilum</name>
    <dbReference type="NCBI Taxonomy" id="1836956"/>
    <lineage>
        <taxon>Eukaryota</taxon>
        <taxon>Fungi</taxon>
        <taxon>Dikarya</taxon>
        <taxon>Ascomycota</taxon>
        <taxon>Pezizomycotina</taxon>
        <taxon>Sordariomycetes</taxon>
        <taxon>Hypocreomycetidae</taxon>
        <taxon>Glomerellales</taxon>
        <taxon>Glomerellaceae</taxon>
        <taxon>Colletotrichum</taxon>
        <taxon>Colletotrichum gloeosporioides species complex</taxon>
    </lineage>
</organism>
<name>A0AAD9ECN1_9PEZI</name>
<proteinExistence type="predicted"/>
<dbReference type="Proteomes" id="UP001243330">
    <property type="component" value="Unassembled WGS sequence"/>
</dbReference>
<accession>A0AAD9ECN1</accession>
<reference evidence="1" key="1">
    <citation type="submission" date="2023-01" db="EMBL/GenBank/DDBJ databases">
        <title>Colletotrichum chrysophilum M932 genome sequence.</title>
        <authorList>
            <person name="Baroncelli R."/>
        </authorList>
    </citation>
    <scope>NUCLEOTIDE SEQUENCE</scope>
    <source>
        <strain evidence="1">M932</strain>
    </source>
</reference>